<evidence type="ECO:0000313" key="1">
    <source>
        <dbReference type="EMBL" id="MPN50641.1"/>
    </source>
</evidence>
<accession>A0A645IH67</accession>
<dbReference type="AlphaFoldDB" id="A0A645IH67"/>
<gene>
    <name evidence="1" type="ORF">SDC9_198273</name>
</gene>
<sequence length="125" mass="14316">MPREELDILFRCEIGQRVRARAKVEQAASFRLGGPLIGITVSVENNAFMVFNRITNDVRNRRVQILGFFEFVGKITQHIRNRGVQHDVRTGHGRRGPKHTELKLVTGERKRGSSVSVGCVFRQFR</sequence>
<comment type="caution">
    <text evidence="1">The sequence shown here is derived from an EMBL/GenBank/DDBJ whole genome shotgun (WGS) entry which is preliminary data.</text>
</comment>
<reference evidence="1" key="1">
    <citation type="submission" date="2019-08" db="EMBL/GenBank/DDBJ databases">
        <authorList>
            <person name="Kucharzyk K."/>
            <person name="Murdoch R.W."/>
            <person name="Higgins S."/>
            <person name="Loffler F."/>
        </authorList>
    </citation>
    <scope>NUCLEOTIDE SEQUENCE</scope>
</reference>
<protein>
    <submittedName>
        <fullName evidence="1">Uncharacterized protein</fullName>
    </submittedName>
</protein>
<proteinExistence type="predicted"/>
<dbReference type="EMBL" id="VSSQ01115009">
    <property type="protein sequence ID" value="MPN50641.1"/>
    <property type="molecule type" value="Genomic_DNA"/>
</dbReference>
<name>A0A645IH67_9ZZZZ</name>
<organism evidence="1">
    <name type="scientific">bioreactor metagenome</name>
    <dbReference type="NCBI Taxonomy" id="1076179"/>
    <lineage>
        <taxon>unclassified sequences</taxon>
        <taxon>metagenomes</taxon>
        <taxon>ecological metagenomes</taxon>
    </lineage>
</organism>